<sequence length="172" mass="19491">MVSLYHGKRKKELSMSAETCAYLNTDLTSLLEYLINKYNLVAEDDWEISAEDKNHNPVSIDEEDNRLTYDNSTIYDIMHYSYHGFVSLNKADGGRALFVLECSLDDDCTVKGFKPLWDDDAGCIYVSLAHYGSSVSIIKDLAYEFGGLIDEDDCDDEPYYYVSPALDDAKDN</sequence>
<dbReference type="EMBL" id="MG557979">
    <property type="protein sequence ID" value="AUG84672.1"/>
    <property type="molecule type" value="Genomic_DNA"/>
</dbReference>
<keyword evidence="2" id="KW-1185">Reference proteome</keyword>
<evidence type="ECO:0000313" key="1">
    <source>
        <dbReference type="EMBL" id="AUG84672.1"/>
    </source>
</evidence>
<dbReference type="Proteomes" id="UP000273025">
    <property type="component" value="Segment"/>
</dbReference>
<organism evidence="1 2">
    <name type="scientific">Lactobacillus phage Lpa804</name>
    <dbReference type="NCBI Taxonomy" id="2059850"/>
    <lineage>
        <taxon>Viruses</taxon>
        <taxon>Duplodnaviria</taxon>
        <taxon>Heunggongvirae</taxon>
        <taxon>Uroviricota</taxon>
        <taxon>Caudoviricetes</taxon>
        <taxon>Herelleviridae</taxon>
        <taxon>Harbinvirus</taxon>
        <taxon>Harbinvirus Lpa804</taxon>
    </lineage>
</organism>
<reference evidence="1 2" key="1">
    <citation type="submission" date="2017-11" db="EMBL/GenBank/DDBJ databases">
        <title>Isolation and Characterization of phages of Lactobacillus pentosus and plantarum.</title>
        <authorList>
            <person name="Qi R."/>
            <person name="Yu M."/>
            <person name="Tang T."/>
            <person name="Qiao X."/>
            <person name="Li Y."/>
        </authorList>
    </citation>
    <scope>NUCLEOTIDE SEQUENCE [LARGE SCALE GENOMIC DNA]</scope>
</reference>
<protein>
    <submittedName>
        <fullName evidence="1">Uncharacterized protein</fullName>
    </submittedName>
</protein>
<accession>A0A3S6QA82</accession>
<gene>
    <name evidence="1" type="ORF">Lpa804_72</name>
</gene>
<name>A0A3S6QA82_9CAUD</name>
<evidence type="ECO:0000313" key="2">
    <source>
        <dbReference type="Proteomes" id="UP000273025"/>
    </source>
</evidence>
<proteinExistence type="predicted"/>